<dbReference type="SUPFAM" id="SSF46689">
    <property type="entry name" value="Homeodomain-like"/>
    <property type="match status" value="1"/>
</dbReference>
<dbReference type="OrthoDB" id="5366068at2"/>
<sequence length="227" mass="26221">MGRPPLDRKTRRAAAQNMIHSAEQLIEEDGIGHVTIRKIANRADVNSAALYHYFTDVDELLMFACMDIMRLISENVDEVKAQTEDTDPMTRYTRVWEVLCSDGFRNPELTSHVLFGKHSEDIERIVRKYLTIFPAPEHEDDEEPDPERMKSLINHFDFRSDVRQETAGAMNRDVDDPHVEIVTELMMGYYRMLLGELAQDRGNSLSAEEQTEKMLKAAKYLMQKPIS</sequence>
<dbReference type="PANTHER" id="PTHR30055:SF234">
    <property type="entry name" value="HTH-TYPE TRANSCRIPTIONAL REGULATOR BETI"/>
    <property type="match status" value="1"/>
</dbReference>
<organism evidence="6 7">
    <name type="scientific">Eubacterium pyruvativorans</name>
    <dbReference type="NCBI Taxonomy" id="155865"/>
    <lineage>
        <taxon>Bacteria</taxon>
        <taxon>Bacillati</taxon>
        <taxon>Bacillota</taxon>
        <taxon>Clostridia</taxon>
        <taxon>Eubacteriales</taxon>
        <taxon>Eubacteriaceae</taxon>
        <taxon>Eubacterium</taxon>
    </lineage>
</organism>
<feature type="domain" description="HTH tetR-type" evidence="5">
    <location>
        <begin position="12"/>
        <end position="72"/>
    </location>
</feature>
<dbReference type="GO" id="GO:0003700">
    <property type="term" value="F:DNA-binding transcription factor activity"/>
    <property type="evidence" value="ECO:0007669"/>
    <property type="project" value="TreeGrafter"/>
</dbReference>
<evidence type="ECO:0000256" key="1">
    <source>
        <dbReference type="ARBA" id="ARBA00023015"/>
    </source>
</evidence>
<keyword evidence="7" id="KW-1185">Reference proteome</keyword>
<dbReference type="EMBL" id="FPBT01000005">
    <property type="protein sequence ID" value="SFU45258.1"/>
    <property type="molecule type" value="Genomic_DNA"/>
</dbReference>
<dbReference type="InterPro" id="IPR050109">
    <property type="entry name" value="HTH-type_TetR-like_transc_reg"/>
</dbReference>
<dbReference type="InterPro" id="IPR001647">
    <property type="entry name" value="HTH_TetR"/>
</dbReference>
<evidence type="ECO:0000313" key="6">
    <source>
        <dbReference type="EMBL" id="SFU45258.1"/>
    </source>
</evidence>
<dbReference type="Proteomes" id="UP000198817">
    <property type="component" value="Unassembled WGS sequence"/>
</dbReference>
<gene>
    <name evidence="6" type="ORF">SAMN05216508_10597</name>
</gene>
<keyword evidence="1" id="KW-0805">Transcription regulation</keyword>
<proteinExistence type="predicted"/>
<evidence type="ECO:0000256" key="2">
    <source>
        <dbReference type="ARBA" id="ARBA00023125"/>
    </source>
</evidence>
<keyword evidence="3" id="KW-0804">Transcription</keyword>
<dbReference type="STRING" id="155865.SAMN05216515_10698"/>
<dbReference type="GO" id="GO:0000976">
    <property type="term" value="F:transcription cis-regulatory region binding"/>
    <property type="evidence" value="ECO:0007669"/>
    <property type="project" value="TreeGrafter"/>
</dbReference>
<accession>A0A1I7G9Z8</accession>
<feature type="DNA-binding region" description="H-T-H motif" evidence="4">
    <location>
        <begin position="35"/>
        <end position="54"/>
    </location>
</feature>
<dbReference type="Gene3D" id="1.10.357.10">
    <property type="entry name" value="Tetracycline Repressor, domain 2"/>
    <property type="match status" value="1"/>
</dbReference>
<dbReference type="InterPro" id="IPR009057">
    <property type="entry name" value="Homeodomain-like_sf"/>
</dbReference>
<dbReference type="Pfam" id="PF00440">
    <property type="entry name" value="TetR_N"/>
    <property type="match status" value="1"/>
</dbReference>
<dbReference type="AlphaFoldDB" id="A0A1I7G9Z8"/>
<reference evidence="6 7" key="1">
    <citation type="submission" date="2016-10" db="EMBL/GenBank/DDBJ databases">
        <authorList>
            <person name="de Groot N.N."/>
        </authorList>
    </citation>
    <scope>NUCLEOTIDE SEQUENCE [LARGE SCALE GENOMIC DNA]</scope>
    <source>
        <strain evidence="6 7">KHGC13</strain>
    </source>
</reference>
<dbReference type="PRINTS" id="PR00455">
    <property type="entry name" value="HTHTETR"/>
</dbReference>
<name>A0A1I7G9Z8_9FIRM</name>
<dbReference type="PANTHER" id="PTHR30055">
    <property type="entry name" value="HTH-TYPE TRANSCRIPTIONAL REGULATOR RUTR"/>
    <property type="match status" value="1"/>
</dbReference>
<evidence type="ECO:0000259" key="5">
    <source>
        <dbReference type="PROSITE" id="PS50977"/>
    </source>
</evidence>
<dbReference type="PROSITE" id="PS50977">
    <property type="entry name" value="HTH_TETR_2"/>
    <property type="match status" value="1"/>
</dbReference>
<evidence type="ECO:0000313" key="7">
    <source>
        <dbReference type="Proteomes" id="UP000198817"/>
    </source>
</evidence>
<protein>
    <submittedName>
        <fullName evidence="6">Transcriptional regulator, TetR family</fullName>
    </submittedName>
</protein>
<evidence type="ECO:0000256" key="3">
    <source>
        <dbReference type="ARBA" id="ARBA00023163"/>
    </source>
</evidence>
<keyword evidence="2 4" id="KW-0238">DNA-binding</keyword>
<dbReference type="RefSeq" id="WP_090470627.1">
    <property type="nucleotide sequence ID" value="NZ_CACVNK010000032.1"/>
</dbReference>
<evidence type="ECO:0000256" key="4">
    <source>
        <dbReference type="PROSITE-ProRule" id="PRU00335"/>
    </source>
</evidence>